<dbReference type="AlphaFoldDB" id="A0A7W7PT82"/>
<organism evidence="2 3">
    <name type="scientific">Streptomyces griseomycini</name>
    <dbReference type="NCBI Taxonomy" id="66895"/>
    <lineage>
        <taxon>Bacteria</taxon>
        <taxon>Bacillati</taxon>
        <taxon>Actinomycetota</taxon>
        <taxon>Actinomycetes</taxon>
        <taxon>Kitasatosporales</taxon>
        <taxon>Streptomycetaceae</taxon>
        <taxon>Streptomyces</taxon>
    </lineage>
</organism>
<evidence type="ECO:0000313" key="2">
    <source>
        <dbReference type="EMBL" id="MBB4900879.1"/>
    </source>
</evidence>
<dbReference type="Proteomes" id="UP000579523">
    <property type="component" value="Unassembled WGS sequence"/>
</dbReference>
<evidence type="ECO:0000313" key="3">
    <source>
        <dbReference type="Proteomes" id="UP000579523"/>
    </source>
</evidence>
<sequence>MVAALREELTGGVPAPGDPGCDEDRTVFDAMIDRRPAVIARCARGRRGAGRALRQGAGPARVPGALPGRTVGVRPFGVREDPAADEHRIGWVRDVRADVRPWGTGAVCLDSVGDEGADRVEAGLGGENTRRPAEPKRRYAPDHVFRFDHGIRPAPGARAPHAGRGVRHRLARVPSGP</sequence>
<feature type="region of interest" description="Disordered" evidence="1">
    <location>
        <begin position="121"/>
        <end position="140"/>
    </location>
</feature>
<evidence type="ECO:0000256" key="1">
    <source>
        <dbReference type="SAM" id="MobiDB-lite"/>
    </source>
</evidence>
<feature type="compositionally biased region" description="Low complexity" evidence="1">
    <location>
        <begin position="152"/>
        <end position="163"/>
    </location>
</feature>
<feature type="compositionally biased region" description="Basic and acidic residues" evidence="1">
    <location>
        <begin position="128"/>
        <end position="140"/>
    </location>
</feature>
<feature type="region of interest" description="Disordered" evidence="1">
    <location>
        <begin position="1"/>
        <end position="22"/>
    </location>
</feature>
<reference evidence="2 3" key="1">
    <citation type="submission" date="2020-08" db="EMBL/GenBank/DDBJ databases">
        <title>Genomic Encyclopedia of Type Strains, Phase III (KMG-III): the genomes of soil and plant-associated and newly described type strains.</title>
        <authorList>
            <person name="Whitman W."/>
        </authorList>
    </citation>
    <scope>NUCLEOTIDE SEQUENCE [LARGE SCALE GENOMIC DNA]</scope>
    <source>
        <strain evidence="2 3">CECT 3273</strain>
    </source>
</reference>
<gene>
    <name evidence="2" type="ORF">FHS37_004950</name>
</gene>
<proteinExistence type="predicted"/>
<dbReference type="EMBL" id="JACHJI010000008">
    <property type="protein sequence ID" value="MBB4900879.1"/>
    <property type="molecule type" value="Genomic_DNA"/>
</dbReference>
<comment type="caution">
    <text evidence="2">The sequence shown here is derived from an EMBL/GenBank/DDBJ whole genome shotgun (WGS) entry which is preliminary data.</text>
</comment>
<feature type="region of interest" description="Disordered" evidence="1">
    <location>
        <begin position="147"/>
        <end position="177"/>
    </location>
</feature>
<protein>
    <submittedName>
        <fullName evidence="2">Uncharacterized protein</fullName>
    </submittedName>
</protein>
<accession>A0A7W7PT82</accession>
<keyword evidence="3" id="KW-1185">Reference proteome</keyword>
<name>A0A7W7PT82_9ACTN</name>